<dbReference type="SUPFAM" id="SSF109604">
    <property type="entry name" value="HD-domain/PDEase-like"/>
    <property type="match status" value="1"/>
</dbReference>
<proteinExistence type="predicted"/>
<organism evidence="2 3">
    <name type="scientific">Clostridium muellerianum</name>
    <dbReference type="NCBI Taxonomy" id="2716538"/>
    <lineage>
        <taxon>Bacteria</taxon>
        <taxon>Bacillati</taxon>
        <taxon>Bacillota</taxon>
        <taxon>Clostridia</taxon>
        <taxon>Eubacteriales</taxon>
        <taxon>Clostridiaceae</taxon>
        <taxon>Clostridium</taxon>
    </lineage>
</organism>
<dbReference type="CDD" id="cd00077">
    <property type="entry name" value="HDc"/>
    <property type="match status" value="1"/>
</dbReference>
<keyword evidence="3" id="KW-1185">Reference proteome</keyword>
<protein>
    <submittedName>
        <fullName evidence="2">HDIG domain-containing protein</fullName>
    </submittedName>
</protein>
<dbReference type="InterPro" id="IPR003607">
    <property type="entry name" value="HD/PDEase_dom"/>
</dbReference>
<dbReference type="InterPro" id="IPR006675">
    <property type="entry name" value="HDIG_dom"/>
</dbReference>
<dbReference type="Pfam" id="PF01966">
    <property type="entry name" value="HD"/>
    <property type="match status" value="1"/>
</dbReference>
<evidence type="ECO:0000313" key="2">
    <source>
        <dbReference type="EMBL" id="NMM64132.1"/>
    </source>
</evidence>
<dbReference type="AlphaFoldDB" id="A0A7Y0EIP6"/>
<dbReference type="RefSeq" id="WP_169298728.1">
    <property type="nucleotide sequence ID" value="NZ_JABBNI010000034.1"/>
</dbReference>
<dbReference type="NCBIfam" id="TIGR00277">
    <property type="entry name" value="HDIG"/>
    <property type="match status" value="1"/>
</dbReference>
<accession>A0A7Y0EIP6</accession>
<feature type="domain" description="HD" evidence="1">
    <location>
        <begin position="46"/>
        <end position="161"/>
    </location>
</feature>
<reference evidence="2 3" key="2">
    <citation type="submission" date="2020-06" db="EMBL/GenBank/DDBJ databases">
        <title>Complete Genome Sequence of Clostridium muelleri sp. nov. P21T, an Acid-Alcohol Producing Acetogen Isolated from Old Hay.</title>
        <authorList>
            <person name="Duncan K.E."/>
            <person name="Tanner R.S."/>
        </authorList>
    </citation>
    <scope>NUCLEOTIDE SEQUENCE [LARGE SCALE GENOMIC DNA]</scope>
    <source>
        <strain evidence="2 3">P21</strain>
    </source>
</reference>
<sequence length="164" mass="19607">MSFYRIKQFYWAINSKLNNKDMEFLKKNLSTQELNLFLNLSVHEQKHCINVAYDVERVCKSQNINSKALLKASLLHDIGKCVKKLTIIDKSIIVILDKLSKGRLKRLSKFQKLYVYYNHSEISYEILKRYNCDYRILYLVKNHHNDEIKEDVELNILKMCDDRN</sequence>
<dbReference type="InterPro" id="IPR006674">
    <property type="entry name" value="HD_domain"/>
</dbReference>
<gene>
    <name evidence="2" type="ORF">HBE96_15975</name>
</gene>
<evidence type="ECO:0000259" key="1">
    <source>
        <dbReference type="Pfam" id="PF01966"/>
    </source>
</evidence>
<dbReference type="Gene3D" id="1.10.3210.10">
    <property type="entry name" value="Hypothetical protein af1432"/>
    <property type="match status" value="1"/>
</dbReference>
<dbReference type="Proteomes" id="UP000537131">
    <property type="component" value="Unassembled WGS sequence"/>
</dbReference>
<dbReference type="EMBL" id="JABBNI010000034">
    <property type="protein sequence ID" value="NMM64132.1"/>
    <property type="molecule type" value="Genomic_DNA"/>
</dbReference>
<reference evidence="2 3" key="1">
    <citation type="submission" date="2020-04" db="EMBL/GenBank/DDBJ databases">
        <authorList>
            <person name="Doyle D.A."/>
        </authorList>
    </citation>
    <scope>NUCLEOTIDE SEQUENCE [LARGE SCALE GENOMIC DNA]</scope>
    <source>
        <strain evidence="2 3">P21</strain>
    </source>
</reference>
<comment type="caution">
    <text evidence="2">The sequence shown here is derived from an EMBL/GenBank/DDBJ whole genome shotgun (WGS) entry which is preliminary data.</text>
</comment>
<evidence type="ECO:0000313" key="3">
    <source>
        <dbReference type="Proteomes" id="UP000537131"/>
    </source>
</evidence>
<name>A0A7Y0EIP6_9CLOT</name>